<feature type="compositionally biased region" description="Low complexity" evidence="1">
    <location>
        <begin position="144"/>
        <end position="163"/>
    </location>
</feature>
<dbReference type="EMBL" id="CP003060">
    <property type="protein sequence ID" value="AEP28562.1"/>
    <property type="molecule type" value="Genomic_DNA"/>
</dbReference>
<organism evidence="3 4">
    <name type="scientific">Glaciecola nitratireducens (strain JCM 12485 / KCTC 12276 / FR1064)</name>
    <dbReference type="NCBI Taxonomy" id="1085623"/>
    <lineage>
        <taxon>Bacteria</taxon>
        <taxon>Pseudomonadati</taxon>
        <taxon>Pseudomonadota</taxon>
        <taxon>Gammaproteobacteria</taxon>
        <taxon>Alteromonadales</taxon>
        <taxon>Alteromonadaceae</taxon>
        <taxon>Brumicola</taxon>
    </lineage>
</organism>
<evidence type="ECO:0000256" key="1">
    <source>
        <dbReference type="SAM" id="MobiDB-lite"/>
    </source>
</evidence>
<gene>
    <name evidence="3" type="ordered locus">GNIT_0408</name>
</gene>
<sequence>MFGQFSEQMKKSSQPVNELLAANVKAIETVTKQQTQFFSGLVEDSVKLMQTVAQQTEVQGVLAAQSVYAESVRERLTSNSKVTYNTVSAVSKQYTDVMQSGITAATEAAKEKVSKAVAQGQPVKAASVKASSVKAAPEKKAAPAKKTASKTASTKTSKAVAKPVAEAGKTTPEKQTTKAATKTKSVSKTVAQEPVTKATPAPKTAAKPVATLSAEEVKAPAKIKTTDVKATPEKQTEVETKA</sequence>
<feature type="compositionally biased region" description="Low complexity" evidence="1">
    <location>
        <begin position="177"/>
        <end position="211"/>
    </location>
</feature>
<dbReference type="InterPro" id="IPR010127">
    <property type="entry name" value="Phasin_subfam-1"/>
</dbReference>
<dbReference type="OrthoDB" id="6335995at2"/>
<reference evidence="3 4" key="1">
    <citation type="journal article" date="2011" name="J. Bacteriol.">
        <title>Complete genome sequence of seawater bacterium Glaciecola nitratireducens FR1064T.</title>
        <authorList>
            <person name="Bian F."/>
            <person name="Qin Q.L."/>
            <person name="Xie B.B."/>
            <person name="Shu Y.L."/>
            <person name="Zhang X.Y."/>
            <person name="Yu Y."/>
            <person name="Chen B."/>
            <person name="Chen X.L."/>
            <person name="Zhou B.C."/>
            <person name="Zhang Y.Z."/>
        </authorList>
    </citation>
    <scope>NUCLEOTIDE SEQUENCE [LARGE SCALE GENOMIC DNA]</scope>
    <source>
        <strain evidence="4">JCM 12485 / KCTC 12276 / FR1064</strain>
    </source>
</reference>
<protein>
    <recommendedName>
        <fullName evidence="2">Phasin domain-containing protein</fullName>
    </recommendedName>
</protein>
<dbReference type="InterPro" id="IPR018968">
    <property type="entry name" value="Phasin"/>
</dbReference>
<proteinExistence type="predicted"/>
<dbReference type="HOGENOM" id="CLU_1145915_0_0_6"/>
<dbReference type="AlphaFoldDB" id="G4QJF6"/>
<dbReference type="STRING" id="1085623.GNIT_0408"/>
<feature type="domain" description="Phasin" evidence="2">
    <location>
        <begin position="4"/>
        <end position="100"/>
    </location>
</feature>
<evidence type="ECO:0000259" key="2">
    <source>
        <dbReference type="Pfam" id="PF09361"/>
    </source>
</evidence>
<accession>G4QJF6</accession>
<name>G4QJF6_GLANF</name>
<evidence type="ECO:0000313" key="3">
    <source>
        <dbReference type="EMBL" id="AEP28562.1"/>
    </source>
</evidence>
<feature type="region of interest" description="Disordered" evidence="1">
    <location>
        <begin position="129"/>
        <end position="242"/>
    </location>
</feature>
<keyword evidence="4" id="KW-1185">Reference proteome</keyword>
<dbReference type="RefSeq" id="WP_014107440.1">
    <property type="nucleotide sequence ID" value="NC_016041.1"/>
</dbReference>
<dbReference type="NCBIfam" id="TIGR01841">
    <property type="entry name" value="phasin"/>
    <property type="match status" value="1"/>
</dbReference>
<dbReference type="Pfam" id="PF09361">
    <property type="entry name" value="Phasin_2"/>
    <property type="match status" value="1"/>
</dbReference>
<evidence type="ECO:0000313" key="4">
    <source>
        <dbReference type="Proteomes" id="UP000009282"/>
    </source>
</evidence>
<dbReference type="KEGG" id="gni:GNIT_0408"/>
<dbReference type="Proteomes" id="UP000009282">
    <property type="component" value="Chromosome"/>
</dbReference>
<feature type="compositionally biased region" description="Basic and acidic residues" evidence="1">
    <location>
        <begin position="215"/>
        <end position="242"/>
    </location>
</feature>